<dbReference type="Pfam" id="PF05638">
    <property type="entry name" value="T6SS_HCP"/>
    <property type="match status" value="1"/>
</dbReference>
<dbReference type="Gene3D" id="2.30.110.20">
    <property type="entry name" value="Hcp1-like"/>
    <property type="match status" value="1"/>
</dbReference>
<organism evidence="1 2">
    <name type="scientific">Roseomonas fluvialis</name>
    <dbReference type="NCBI Taxonomy" id="1750527"/>
    <lineage>
        <taxon>Bacteria</taxon>
        <taxon>Pseudomonadati</taxon>
        <taxon>Pseudomonadota</taxon>
        <taxon>Alphaproteobacteria</taxon>
        <taxon>Acetobacterales</taxon>
        <taxon>Roseomonadaceae</taxon>
        <taxon>Roseomonas</taxon>
    </lineage>
</organism>
<evidence type="ECO:0000313" key="1">
    <source>
        <dbReference type="EMBL" id="BDG73402.1"/>
    </source>
</evidence>
<evidence type="ECO:0008006" key="3">
    <source>
        <dbReference type="Google" id="ProtNLM"/>
    </source>
</evidence>
<dbReference type="InterPro" id="IPR008514">
    <property type="entry name" value="T6SS_Hcp"/>
</dbReference>
<proteinExistence type="predicted"/>
<dbReference type="SUPFAM" id="SSF141452">
    <property type="entry name" value="Hcp1-like"/>
    <property type="match status" value="1"/>
</dbReference>
<protein>
    <recommendedName>
        <fullName evidence="3">Type VI secretion system tube protein Hcp</fullName>
    </recommendedName>
</protein>
<keyword evidence="2" id="KW-1185">Reference proteome</keyword>
<dbReference type="InterPro" id="IPR036624">
    <property type="entry name" value="Hcp1-lik_sf"/>
</dbReference>
<gene>
    <name evidence="1" type="ORF">Rmf_33310</name>
</gene>
<evidence type="ECO:0000313" key="2">
    <source>
        <dbReference type="Proteomes" id="UP000831327"/>
    </source>
</evidence>
<accession>A0ABM7Y662</accession>
<dbReference type="Proteomes" id="UP000831327">
    <property type="component" value="Chromosome"/>
</dbReference>
<dbReference type="EMBL" id="AP025637">
    <property type="protein sequence ID" value="BDG73402.1"/>
    <property type="molecule type" value="Genomic_DNA"/>
</dbReference>
<reference evidence="1 2" key="1">
    <citation type="journal article" date="2016" name="Microbes Environ.">
        <title>Phylogenetically diverse aerobic anoxygenic phototrophic bacteria isolated from epilithic biofilms in Tama river, Japan.</title>
        <authorList>
            <person name="Hirose S."/>
            <person name="Matsuura K."/>
            <person name="Haruta S."/>
        </authorList>
    </citation>
    <scope>NUCLEOTIDE SEQUENCE [LARGE SCALE GENOMIC DNA]</scope>
    <source>
        <strain evidence="1 2">S08</strain>
    </source>
</reference>
<name>A0ABM7Y662_9PROT</name>
<sequence length="159" mass="17131">MPVLMSVDGIQGPGVIPSYEGWLLLSSFSWSGSRGTGKRMDRHGVMGVFVVAPQLKAVSVARSADIVTPLIWQLMLTNTKKTVKFAWLRTGSDGLTPFLEITLTKALITAMGESATLGEPSETITFAYDEVEARVVNVGNRLTGPQDVVSYVLSQGSRI</sequence>